<dbReference type="SMART" id="SM00829">
    <property type="entry name" value="PKS_ER"/>
    <property type="match status" value="1"/>
</dbReference>
<organism evidence="4 5">
    <name type="scientific">Candidatus Phycosocius bacilliformis</name>
    <dbReference type="NCBI Taxonomy" id="1445552"/>
    <lineage>
        <taxon>Bacteria</taxon>
        <taxon>Pseudomonadati</taxon>
        <taxon>Pseudomonadota</taxon>
        <taxon>Alphaproteobacteria</taxon>
        <taxon>Caulobacterales</taxon>
        <taxon>Caulobacterales incertae sedis</taxon>
        <taxon>Candidatus Phycosocius</taxon>
    </lineage>
</organism>
<dbReference type="GO" id="GO:0070402">
    <property type="term" value="F:NADPH binding"/>
    <property type="evidence" value="ECO:0007669"/>
    <property type="project" value="TreeGrafter"/>
</dbReference>
<dbReference type="InterPro" id="IPR020843">
    <property type="entry name" value="ER"/>
</dbReference>
<dbReference type="InterPro" id="IPR014189">
    <property type="entry name" value="Quinone_OxRdtase_PIG3"/>
</dbReference>
<dbReference type="Pfam" id="PF08240">
    <property type="entry name" value="ADH_N"/>
    <property type="match status" value="1"/>
</dbReference>
<feature type="domain" description="Enoyl reductase (ER)" evidence="3">
    <location>
        <begin position="16"/>
        <end position="324"/>
    </location>
</feature>
<dbReference type="Pfam" id="PF00107">
    <property type="entry name" value="ADH_zinc_N"/>
    <property type="match status" value="1"/>
</dbReference>
<keyword evidence="4" id="KW-0012">Acyltransferase</keyword>
<dbReference type="PANTHER" id="PTHR48106:SF8">
    <property type="entry name" value="OS02G0805600 PROTEIN"/>
    <property type="match status" value="1"/>
</dbReference>
<gene>
    <name evidence="4" type="primary">ppsC_1</name>
    <name evidence="4" type="ORF">PbB2_00266</name>
</gene>
<keyword evidence="4" id="KW-0808">Transferase</keyword>
<reference evidence="4 5" key="1">
    <citation type="journal article" date="2018" name="Genome Announc.">
        <title>Draft Genome Sequence of "Candidatus Phycosocius bacilliformis," an Alphaproteobacterial Ectosymbiont of the Hydrocarbon-Producing Green Alga Botryococcus braunii.</title>
        <authorList>
            <person name="Tanabe Y."/>
            <person name="Yamaguchi H."/>
            <person name="Watanabe M.M."/>
        </authorList>
    </citation>
    <scope>NUCLEOTIDE SEQUENCE [LARGE SCALE GENOMIC DNA]</scope>
    <source>
        <strain evidence="4 5">BOTRYCO-2</strain>
    </source>
</reference>
<accession>A0A2P2E6E3</accession>
<dbReference type="InterPro" id="IPR013149">
    <property type="entry name" value="ADH-like_C"/>
</dbReference>
<dbReference type="InterPro" id="IPR013154">
    <property type="entry name" value="ADH-like_N"/>
</dbReference>
<dbReference type="EMBL" id="BFBR01000001">
    <property type="protein sequence ID" value="GBF56609.1"/>
    <property type="molecule type" value="Genomic_DNA"/>
</dbReference>
<protein>
    <submittedName>
        <fullName evidence="4">Phthiocerol/phenolphthiocerol synthesis polyketide synthase type I PpsC</fullName>
        <ecNumber evidence="4">2.3.1.41</ecNumber>
    </submittedName>
</protein>
<evidence type="ECO:0000256" key="2">
    <source>
        <dbReference type="ARBA" id="ARBA00023002"/>
    </source>
</evidence>
<keyword evidence="5" id="KW-1185">Reference proteome</keyword>
<evidence type="ECO:0000259" key="3">
    <source>
        <dbReference type="SMART" id="SM00829"/>
    </source>
</evidence>
<proteinExistence type="predicted"/>
<sequence>MTVPHDKMRAVVAPAGAALELALIDRAVAGPGQVLIKIAYAGINRPDLIQRMGAYPPPPGAPQTMGLECSGEIVAIGPGVTRWKPGDLVCALLPGGGYADYAWADEGCCMAIPDGLSLLEAAALPETVLTVWANVFERAALQPGEHFLVHGGASGIGTTAIQMAKAHGAKVYATAGGAQKAALCTTLGADVAIDYQTQSFVEIIKADGGVDVVLDMVGGPYVQQNLDCLKLDGRCVQIAFLQGPQVQLNLMALMLKRLTLTGSTLRARTVAEKSRLARAVETHVWPWVAGGQVRPLIDSVFELEDADAAQAKMQANAHAGKIMLKVAG</sequence>
<dbReference type="GO" id="GO:0004315">
    <property type="term" value="F:3-oxoacyl-[acyl-carrier-protein] synthase activity"/>
    <property type="evidence" value="ECO:0007669"/>
    <property type="project" value="UniProtKB-EC"/>
</dbReference>
<dbReference type="Gene3D" id="3.40.50.720">
    <property type="entry name" value="NAD(P)-binding Rossmann-like Domain"/>
    <property type="match status" value="1"/>
</dbReference>
<dbReference type="PANTHER" id="PTHR48106">
    <property type="entry name" value="QUINONE OXIDOREDUCTASE PIG3-RELATED"/>
    <property type="match status" value="1"/>
</dbReference>
<dbReference type="EC" id="2.3.1.41" evidence="4"/>
<dbReference type="Gene3D" id="3.90.180.10">
    <property type="entry name" value="Medium-chain alcohol dehydrogenases, catalytic domain"/>
    <property type="match status" value="1"/>
</dbReference>
<dbReference type="Proteomes" id="UP000245086">
    <property type="component" value="Unassembled WGS sequence"/>
</dbReference>
<dbReference type="CDD" id="cd05276">
    <property type="entry name" value="p53_inducible_oxidoreductase"/>
    <property type="match status" value="1"/>
</dbReference>
<dbReference type="NCBIfam" id="TIGR02824">
    <property type="entry name" value="quinone_pig3"/>
    <property type="match status" value="1"/>
</dbReference>
<dbReference type="SUPFAM" id="SSF51735">
    <property type="entry name" value="NAD(P)-binding Rossmann-fold domains"/>
    <property type="match status" value="1"/>
</dbReference>
<dbReference type="SUPFAM" id="SSF50129">
    <property type="entry name" value="GroES-like"/>
    <property type="match status" value="1"/>
</dbReference>
<keyword evidence="2" id="KW-0560">Oxidoreductase</keyword>
<dbReference type="InterPro" id="IPR036291">
    <property type="entry name" value="NAD(P)-bd_dom_sf"/>
</dbReference>
<evidence type="ECO:0000313" key="4">
    <source>
        <dbReference type="EMBL" id="GBF56609.1"/>
    </source>
</evidence>
<evidence type="ECO:0000256" key="1">
    <source>
        <dbReference type="ARBA" id="ARBA00022857"/>
    </source>
</evidence>
<dbReference type="GO" id="GO:0016651">
    <property type="term" value="F:oxidoreductase activity, acting on NAD(P)H"/>
    <property type="evidence" value="ECO:0007669"/>
    <property type="project" value="TreeGrafter"/>
</dbReference>
<name>A0A2P2E6E3_9PROT</name>
<evidence type="ECO:0000313" key="5">
    <source>
        <dbReference type="Proteomes" id="UP000245086"/>
    </source>
</evidence>
<comment type="caution">
    <text evidence="4">The sequence shown here is derived from an EMBL/GenBank/DDBJ whole genome shotgun (WGS) entry which is preliminary data.</text>
</comment>
<dbReference type="AlphaFoldDB" id="A0A2P2E6E3"/>
<keyword evidence="1" id="KW-0521">NADP</keyword>
<dbReference type="InterPro" id="IPR011032">
    <property type="entry name" value="GroES-like_sf"/>
</dbReference>